<dbReference type="AlphaFoldDB" id="A0A9P1YPU3"/>
<name>A0A9P1YPU3_LISMN</name>
<sequence>MVFSSRVTKIQEVFYDMDLTDSIIDNFTFENLTDFKITIDYYNTEENEEQIVLLFKNCTVVDYRLDEDMYKINNYKLNYSQFTITKVVVEEIDYQICAKLYTVSNENVFLKIICQDIIF</sequence>
<comment type="caution">
    <text evidence="1">The sequence shown here is derived from an EMBL/GenBank/DDBJ whole genome shotgun (WGS) entry which is preliminary data.</text>
</comment>
<dbReference type="Proteomes" id="UP000724783">
    <property type="component" value="Unassembled WGS sequence"/>
</dbReference>
<gene>
    <name evidence="1" type="ORF">CS106_14415</name>
</gene>
<evidence type="ECO:0000313" key="2">
    <source>
        <dbReference type="Proteomes" id="UP000724783"/>
    </source>
</evidence>
<dbReference type="EMBL" id="AAAWLI010000007">
    <property type="protein sequence ID" value="EAF3075627.1"/>
    <property type="molecule type" value="Genomic_DNA"/>
</dbReference>
<evidence type="ECO:0000313" key="1">
    <source>
        <dbReference type="EMBL" id="EAF3075627.1"/>
    </source>
</evidence>
<organism evidence="1 2">
    <name type="scientific">Listeria monocytogenes serotype 1/2a</name>
    <dbReference type="NCBI Taxonomy" id="1906951"/>
    <lineage>
        <taxon>Bacteria</taxon>
        <taxon>Bacillati</taxon>
        <taxon>Bacillota</taxon>
        <taxon>Bacilli</taxon>
        <taxon>Bacillales</taxon>
        <taxon>Listeriaceae</taxon>
        <taxon>Listeria</taxon>
    </lineage>
</organism>
<reference evidence="1" key="1">
    <citation type="submission" date="2018-06" db="EMBL/GenBank/DDBJ databases">
        <authorList>
            <consortium name="GenomeTrakr: Next Generation Sequencing Network for Food Pathogen Tracability"/>
        </authorList>
    </citation>
    <scope>NUCLEOTIDE SEQUENCE</scope>
    <source>
        <strain evidence="1">2009L-1297/TB0440</strain>
    </source>
</reference>
<proteinExistence type="predicted"/>
<accession>A0A9P1YPU3</accession>
<protein>
    <submittedName>
        <fullName evidence="1">Uncharacterized protein</fullName>
    </submittedName>
</protein>